<feature type="compositionally biased region" description="Basic residues" evidence="1">
    <location>
        <begin position="206"/>
        <end position="227"/>
    </location>
</feature>
<organism evidence="2 3">
    <name type="scientific">Porphyra umbilicalis</name>
    <name type="common">Purple laver</name>
    <name type="synonym">Red alga</name>
    <dbReference type="NCBI Taxonomy" id="2786"/>
    <lineage>
        <taxon>Eukaryota</taxon>
        <taxon>Rhodophyta</taxon>
        <taxon>Bangiophyceae</taxon>
        <taxon>Bangiales</taxon>
        <taxon>Bangiaceae</taxon>
        <taxon>Porphyra</taxon>
    </lineage>
</organism>
<keyword evidence="3" id="KW-1185">Reference proteome</keyword>
<name>A0A1X6P6T3_PORUM</name>
<dbReference type="EMBL" id="KV918867">
    <property type="protein sequence ID" value="OSX76440.1"/>
    <property type="molecule type" value="Genomic_DNA"/>
</dbReference>
<reference evidence="2 3" key="1">
    <citation type="submission" date="2017-03" db="EMBL/GenBank/DDBJ databases">
        <title>WGS assembly of Porphyra umbilicalis.</title>
        <authorList>
            <person name="Brawley S.H."/>
            <person name="Blouin N.A."/>
            <person name="Ficko-Blean E."/>
            <person name="Wheeler G.L."/>
            <person name="Lohr M."/>
            <person name="Goodson H.V."/>
            <person name="Jenkins J.W."/>
            <person name="Blaby-Haas C.E."/>
            <person name="Helliwell K.E."/>
            <person name="Chan C."/>
            <person name="Marriage T."/>
            <person name="Bhattacharya D."/>
            <person name="Klein A.S."/>
            <person name="Badis Y."/>
            <person name="Brodie J."/>
            <person name="Cao Y."/>
            <person name="Collen J."/>
            <person name="Dittami S.M."/>
            <person name="Gachon C.M."/>
            <person name="Green B.R."/>
            <person name="Karpowicz S."/>
            <person name="Kim J.W."/>
            <person name="Kudahl U."/>
            <person name="Lin S."/>
            <person name="Michel G."/>
            <person name="Mittag M."/>
            <person name="Olson B.J."/>
            <person name="Pangilinan J."/>
            <person name="Peng Y."/>
            <person name="Qiu H."/>
            <person name="Shu S."/>
            <person name="Singer J.T."/>
            <person name="Smith A.G."/>
            <person name="Sprecher B.N."/>
            <person name="Wagner V."/>
            <person name="Wang W."/>
            <person name="Wang Z.-Y."/>
            <person name="Yan J."/>
            <person name="Yarish C."/>
            <person name="Zoeuner-Riek S."/>
            <person name="Zhuang Y."/>
            <person name="Zou Y."/>
            <person name="Lindquist E.A."/>
            <person name="Grimwood J."/>
            <person name="Barry K."/>
            <person name="Rokhsar D.S."/>
            <person name="Schmutz J."/>
            <person name="Stiller J.W."/>
            <person name="Grossman A.R."/>
            <person name="Prochnik S.E."/>
        </authorList>
    </citation>
    <scope>NUCLEOTIDE SEQUENCE [LARGE SCALE GENOMIC DNA]</scope>
    <source>
        <strain evidence="2">4086291</strain>
    </source>
</reference>
<dbReference type="OrthoDB" id="10641922at2759"/>
<gene>
    <name evidence="2" type="ORF">BU14_0191s0019</name>
</gene>
<proteinExistence type="predicted"/>
<evidence type="ECO:0000313" key="3">
    <source>
        <dbReference type="Proteomes" id="UP000218209"/>
    </source>
</evidence>
<sequence>MGKSLRSKVKKTYRGLRRQVLEPAASSKTLALAAPLYSAAGLPLPDPTTSGLGTGSGGNRAAWTHGGFVPLTSFVPTPPGVRLNRVHGPLAEADVALAAERKETPPRQDFVGEREEPAVVAKDLPLKLPMLFEGAAGGPAGAPPLGTLSMTGVAAAEASAGAAARDAGHDQEPGDVAMAGAGVSPSGVRGNRRRDPRRPRAGGVKKGSKSAKSRHSRNKAAKRHRVK</sequence>
<evidence type="ECO:0000256" key="1">
    <source>
        <dbReference type="SAM" id="MobiDB-lite"/>
    </source>
</evidence>
<protein>
    <submittedName>
        <fullName evidence="2">Uncharacterized protein</fullName>
    </submittedName>
</protein>
<feature type="region of interest" description="Disordered" evidence="1">
    <location>
        <begin position="160"/>
        <end position="227"/>
    </location>
</feature>
<feature type="compositionally biased region" description="Basic residues" evidence="1">
    <location>
        <begin position="190"/>
        <end position="200"/>
    </location>
</feature>
<accession>A0A1X6P6T3</accession>
<dbReference type="Proteomes" id="UP000218209">
    <property type="component" value="Unassembled WGS sequence"/>
</dbReference>
<evidence type="ECO:0000313" key="2">
    <source>
        <dbReference type="EMBL" id="OSX76440.1"/>
    </source>
</evidence>
<dbReference type="AlphaFoldDB" id="A0A1X6P6T3"/>